<dbReference type="PANTHER" id="PTHR12117">
    <property type="entry name" value="HISTONE ACETYLTRANSFERASE COMPLEX"/>
    <property type="match status" value="1"/>
</dbReference>
<dbReference type="RefSeq" id="WP_338075453.1">
    <property type="nucleotide sequence ID" value="NZ_BAAAZB010000015.1"/>
</dbReference>
<organism evidence="2 3">
    <name type="scientific">Chitinophaga oryziterrae</name>
    <dbReference type="NCBI Taxonomy" id="1031224"/>
    <lineage>
        <taxon>Bacteria</taxon>
        <taxon>Pseudomonadati</taxon>
        <taxon>Bacteroidota</taxon>
        <taxon>Chitinophagia</taxon>
        <taxon>Chitinophagales</taxon>
        <taxon>Chitinophagaceae</taxon>
        <taxon>Chitinophaga</taxon>
    </lineage>
</organism>
<dbReference type="PANTHER" id="PTHR12117:SF0">
    <property type="entry name" value="PROLYL 3-HYDROXYLASE OGFOD1"/>
    <property type="match status" value="1"/>
</dbReference>
<sequence>MNTTVATPQPGQLFNYDKWNGQLPTLSSEYQQASPYPHIVLENFLDPEVLNKCVDEFNKLNEADGWINYVHYNEKKAGLNKLDALPATIKRTINELNSPAFLEFLSTLTGIKGLMKDDLLEGGGIHQSKRNGYLNIHADFTVHPHHRHWQRRVNVLVYLNKDWEEEWGGKLELWDTQMKACEKKVLPVFNRCVIFNTDADSYHGHPEPTTCPEDVFRRSIALYYYTEEAQPFRRATHYMVRPGEGRKKFMVKLDNTMVAIYTEIKGRLGANDKIVSKILRFLSGNSKKK</sequence>
<comment type="caution">
    <text evidence="2">The sequence shown here is derived from an EMBL/GenBank/DDBJ whole genome shotgun (WGS) entry which is preliminary data.</text>
</comment>
<evidence type="ECO:0000313" key="3">
    <source>
        <dbReference type="Proteomes" id="UP000468388"/>
    </source>
</evidence>
<reference evidence="2 3" key="1">
    <citation type="submission" date="2019-12" db="EMBL/GenBank/DDBJ databases">
        <title>The draft genomic sequence of strain Chitinophaga oryziterrae JCM 16595.</title>
        <authorList>
            <person name="Zhang X."/>
        </authorList>
    </citation>
    <scope>NUCLEOTIDE SEQUENCE [LARGE SCALE GENOMIC DNA]</scope>
    <source>
        <strain evidence="2 3">JCM 16595</strain>
    </source>
</reference>
<evidence type="ECO:0000259" key="1">
    <source>
        <dbReference type="Pfam" id="PF13640"/>
    </source>
</evidence>
<accession>A0A6N8JG94</accession>
<dbReference type="Proteomes" id="UP000468388">
    <property type="component" value="Unassembled WGS sequence"/>
</dbReference>
<dbReference type="Gene3D" id="2.60.120.620">
    <property type="entry name" value="q2cbj1_9rhob like domain"/>
    <property type="match status" value="1"/>
</dbReference>
<keyword evidence="3" id="KW-1185">Reference proteome</keyword>
<gene>
    <name evidence="2" type="ORF">GO495_22300</name>
</gene>
<evidence type="ECO:0000313" key="2">
    <source>
        <dbReference type="EMBL" id="MVT43346.1"/>
    </source>
</evidence>
<dbReference type="EMBL" id="WRXO01000007">
    <property type="protein sequence ID" value="MVT43346.1"/>
    <property type="molecule type" value="Genomic_DNA"/>
</dbReference>
<dbReference type="Pfam" id="PF13640">
    <property type="entry name" value="2OG-FeII_Oxy_3"/>
    <property type="match status" value="1"/>
</dbReference>
<feature type="domain" description="Prolyl 4-hydroxylase alpha subunit Fe(2+) 2OG dioxygenase" evidence="1">
    <location>
        <begin position="125"/>
        <end position="225"/>
    </location>
</feature>
<protein>
    <submittedName>
        <fullName evidence="2">2OG-Fe(II) oxygenase</fullName>
    </submittedName>
</protein>
<name>A0A6N8JG94_9BACT</name>
<dbReference type="InterPro" id="IPR044862">
    <property type="entry name" value="Pro_4_hyd_alph_FE2OG_OXY"/>
</dbReference>
<dbReference type="AlphaFoldDB" id="A0A6N8JG94"/>
<proteinExistence type="predicted"/>
<dbReference type="InterPro" id="IPR051842">
    <property type="entry name" value="uS12_prolyl_hydroxylase"/>
</dbReference>